<comment type="similarity">
    <text evidence="2 10">Belongs to the GMC oxidoreductase family.</text>
</comment>
<keyword evidence="3 10" id="KW-0285">Flavoprotein</keyword>
<organism evidence="14 15">
    <name type="scientific">Coniophora puteana (strain RWD-64-598)</name>
    <name type="common">Brown rot fungus</name>
    <dbReference type="NCBI Taxonomy" id="741705"/>
    <lineage>
        <taxon>Eukaryota</taxon>
        <taxon>Fungi</taxon>
        <taxon>Dikarya</taxon>
        <taxon>Basidiomycota</taxon>
        <taxon>Agaricomycotina</taxon>
        <taxon>Agaricomycetes</taxon>
        <taxon>Agaricomycetidae</taxon>
        <taxon>Boletales</taxon>
        <taxon>Coniophorineae</taxon>
        <taxon>Coniophoraceae</taxon>
        <taxon>Coniophora</taxon>
    </lineage>
</organism>
<dbReference type="OrthoDB" id="269227at2759"/>
<feature type="transmembrane region" description="Helical" evidence="11">
    <location>
        <begin position="12"/>
        <end position="31"/>
    </location>
</feature>
<evidence type="ECO:0000256" key="2">
    <source>
        <dbReference type="ARBA" id="ARBA00010790"/>
    </source>
</evidence>
<evidence type="ECO:0000259" key="12">
    <source>
        <dbReference type="PROSITE" id="PS00623"/>
    </source>
</evidence>
<evidence type="ECO:0000256" key="9">
    <source>
        <dbReference type="PIRSR" id="PIRSR000137-2"/>
    </source>
</evidence>
<proteinExistence type="inferred from homology"/>
<dbReference type="OMA" id="LDAGHEM"/>
<feature type="active site" description="Proton donor" evidence="8">
    <location>
        <position position="534"/>
    </location>
</feature>
<dbReference type="Gene3D" id="3.50.50.60">
    <property type="entry name" value="FAD/NAD(P)-binding domain"/>
    <property type="match status" value="1"/>
</dbReference>
<sequence length="596" mass="65101">MESAEEFAKKTFDYIVVGGGLVGLALATLLARDTAVSVGVIEAGSKKDDETITIPGMVARRLGDPEYDWALKTTPQKNADNREMAIHRGKMLGGSGGLHFMIFTRGSRVEYDGWEKLGVKGWGWNAMRSAIDASEVWTPPTQSAAAHHADAVAESHGKDGYIKTFAFPEHSDLVHPYVSTLNELGIPTNKSDSSGNNIGVWSATGSIDPITKERSWSPNAYYEKVSHQTNITVLTGARAHRVLLSDGEGVDVRAIGVKYSVGGQKYTVNVSREVVLSAGALQTPQLLELSGIGNPKLLRELGIPVHVDLPGVGENFQEHYSLTVHGELKSADHISPEALFNPEFAKAELDKYHKTKTGMFSTLFGTFCFASARQFIPEATFTRLLASLDEALQAPEIQSSPYKPWYDLQREFLVRDEIGQIEIAFSPAWMHEGCKKEKSRHFTMALFIQRPWSRGYVHAKSANIEDPPEIEPNTLTSPADIDTIILVEAIKFAMKIASTGKFGDLVEEFLVPSPTSTDEQLVEYVKKTVRCALHPAGSAAMLPRGAQGVLDDELKVYGTSNLRVADASMFPTALGTHPQATLYGLAHRAADFITGR</sequence>
<evidence type="ECO:0000313" key="15">
    <source>
        <dbReference type="Proteomes" id="UP000053558"/>
    </source>
</evidence>
<dbReference type="PANTHER" id="PTHR11552:SF201">
    <property type="entry name" value="GLUCOSE-METHANOL-CHOLINE OXIDOREDUCTASE N-TERMINAL DOMAIN-CONTAINING PROTEIN"/>
    <property type="match status" value="1"/>
</dbReference>
<feature type="domain" description="Glucose-methanol-choline oxidoreductase N-terminal" evidence="13">
    <location>
        <begin position="279"/>
        <end position="293"/>
    </location>
</feature>
<gene>
    <name evidence="14" type="ORF">CONPUDRAFT_128894</name>
</gene>
<keyword evidence="7" id="KW-0325">Glycoprotein</keyword>
<reference evidence="15" key="1">
    <citation type="journal article" date="2012" name="Science">
        <title>The Paleozoic origin of enzymatic lignin decomposition reconstructed from 31 fungal genomes.</title>
        <authorList>
            <person name="Floudas D."/>
            <person name="Binder M."/>
            <person name="Riley R."/>
            <person name="Barry K."/>
            <person name="Blanchette R.A."/>
            <person name="Henrissat B."/>
            <person name="Martinez A.T."/>
            <person name="Otillar R."/>
            <person name="Spatafora J.W."/>
            <person name="Yadav J.S."/>
            <person name="Aerts A."/>
            <person name="Benoit I."/>
            <person name="Boyd A."/>
            <person name="Carlson A."/>
            <person name="Copeland A."/>
            <person name="Coutinho P.M."/>
            <person name="de Vries R.P."/>
            <person name="Ferreira P."/>
            <person name="Findley K."/>
            <person name="Foster B."/>
            <person name="Gaskell J."/>
            <person name="Glotzer D."/>
            <person name="Gorecki P."/>
            <person name="Heitman J."/>
            <person name="Hesse C."/>
            <person name="Hori C."/>
            <person name="Igarashi K."/>
            <person name="Jurgens J.A."/>
            <person name="Kallen N."/>
            <person name="Kersten P."/>
            <person name="Kohler A."/>
            <person name="Kuees U."/>
            <person name="Kumar T.K.A."/>
            <person name="Kuo A."/>
            <person name="LaButti K."/>
            <person name="Larrondo L.F."/>
            <person name="Lindquist E."/>
            <person name="Ling A."/>
            <person name="Lombard V."/>
            <person name="Lucas S."/>
            <person name="Lundell T."/>
            <person name="Martin R."/>
            <person name="McLaughlin D.J."/>
            <person name="Morgenstern I."/>
            <person name="Morin E."/>
            <person name="Murat C."/>
            <person name="Nagy L.G."/>
            <person name="Nolan M."/>
            <person name="Ohm R.A."/>
            <person name="Patyshakuliyeva A."/>
            <person name="Rokas A."/>
            <person name="Ruiz-Duenas F.J."/>
            <person name="Sabat G."/>
            <person name="Salamov A."/>
            <person name="Samejima M."/>
            <person name="Schmutz J."/>
            <person name="Slot J.C."/>
            <person name="St John F."/>
            <person name="Stenlid J."/>
            <person name="Sun H."/>
            <person name="Sun S."/>
            <person name="Syed K."/>
            <person name="Tsang A."/>
            <person name="Wiebenga A."/>
            <person name="Young D."/>
            <person name="Pisabarro A."/>
            <person name="Eastwood D.C."/>
            <person name="Martin F."/>
            <person name="Cullen D."/>
            <person name="Grigoriev I.V."/>
            <person name="Hibbett D.S."/>
        </authorList>
    </citation>
    <scope>NUCLEOTIDE SEQUENCE [LARGE SCALE GENOMIC DNA]</scope>
    <source>
        <strain evidence="15">RWD-64-598 SS2</strain>
    </source>
</reference>
<dbReference type="GeneID" id="19200155"/>
<dbReference type="KEGG" id="cput:CONPUDRAFT_128894"/>
<feature type="active site" description="Proton acceptor" evidence="8">
    <location>
        <position position="577"/>
    </location>
</feature>
<dbReference type="GO" id="GO:0050660">
    <property type="term" value="F:flavin adenine dinucleotide binding"/>
    <property type="evidence" value="ECO:0007669"/>
    <property type="project" value="InterPro"/>
</dbReference>
<accession>A0A5M3MFB5</accession>
<evidence type="ECO:0000256" key="7">
    <source>
        <dbReference type="ARBA" id="ARBA00023180"/>
    </source>
</evidence>
<dbReference type="InterPro" id="IPR007867">
    <property type="entry name" value="GMC_OxRtase_C"/>
</dbReference>
<feature type="domain" description="Glucose-methanol-choline oxidoreductase N-terminal" evidence="12">
    <location>
        <begin position="89"/>
        <end position="112"/>
    </location>
</feature>
<dbReference type="AlphaFoldDB" id="A0A5M3MFB5"/>
<keyword evidence="11" id="KW-0472">Membrane</keyword>
<dbReference type="PROSITE" id="PS00623">
    <property type="entry name" value="GMC_OXRED_1"/>
    <property type="match status" value="1"/>
</dbReference>
<evidence type="ECO:0000256" key="6">
    <source>
        <dbReference type="ARBA" id="ARBA00023002"/>
    </source>
</evidence>
<keyword evidence="11" id="KW-0812">Transmembrane</keyword>
<evidence type="ECO:0000256" key="8">
    <source>
        <dbReference type="PIRSR" id="PIRSR000137-1"/>
    </source>
</evidence>
<protein>
    <submittedName>
        <fullName evidence="14">Alcohol oxidase</fullName>
    </submittedName>
</protein>
<keyword evidence="5 9" id="KW-0274">FAD</keyword>
<comment type="caution">
    <text evidence="14">The sequence shown here is derived from an EMBL/GenBank/DDBJ whole genome shotgun (WGS) entry which is preliminary data.</text>
</comment>
<keyword evidence="6" id="KW-0560">Oxidoreductase</keyword>
<evidence type="ECO:0000256" key="10">
    <source>
        <dbReference type="RuleBase" id="RU003968"/>
    </source>
</evidence>
<feature type="binding site" evidence="9">
    <location>
        <begin position="578"/>
        <end position="579"/>
    </location>
    <ligand>
        <name>FAD</name>
        <dbReference type="ChEBI" id="CHEBI:57692"/>
    </ligand>
</feature>
<dbReference type="Gene3D" id="3.30.560.10">
    <property type="entry name" value="Glucose Oxidase, domain 3"/>
    <property type="match status" value="1"/>
</dbReference>
<dbReference type="InterPro" id="IPR036188">
    <property type="entry name" value="FAD/NAD-bd_sf"/>
</dbReference>
<keyword evidence="15" id="KW-1185">Reference proteome</keyword>
<evidence type="ECO:0000259" key="13">
    <source>
        <dbReference type="PROSITE" id="PS00624"/>
    </source>
</evidence>
<evidence type="ECO:0000313" key="14">
    <source>
        <dbReference type="EMBL" id="EIW77902.1"/>
    </source>
</evidence>
<evidence type="ECO:0000256" key="11">
    <source>
        <dbReference type="SAM" id="Phobius"/>
    </source>
</evidence>
<dbReference type="EMBL" id="JH711583">
    <property type="protein sequence ID" value="EIW77902.1"/>
    <property type="molecule type" value="Genomic_DNA"/>
</dbReference>
<dbReference type="GO" id="GO:0016614">
    <property type="term" value="F:oxidoreductase activity, acting on CH-OH group of donors"/>
    <property type="evidence" value="ECO:0007669"/>
    <property type="project" value="InterPro"/>
</dbReference>
<dbReference type="PROSITE" id="PS00624">
    <property type="entry name" value="GMC_OXRED_2"/>
    <property type="match status" value="1"/>
</dbReference>
<name>A0A5M3MFB5_CONPW</name>
<dbReference type="PIRSF" id="PIRSF000137">
    <property type="entry name" value="Alcohol_oxidase"/>
    <property type="match status" value="1"/>
</dbReference>
<evidence type="ECO:0000256" key="3">
    <source>
        <dbReference type="ARBA" id="ARBA00022630"/>
    </source>
</evidence>
<evidence type="ECO:0000256" key="4">
    <source>
        <dbReference type="ARBA" id="ARBA00022729"/>
    </source>
</evidence>
<dbReference type="RefSeq" id="XP_007772207.1">
    <property type="nucleotide sequence ID" value="XM_007774017.1"/>
</dbReference>
<dbReference type="InterPro" id="IPR012132">
    <property type="entry name" value="GMC_OxRdtase"/>
</dbReference>
<dbReference type="Pfam" id="PF00732">
    <property type="entry name" value="GMC_oxred_N"/>
    <property type="match status" value="1"/>
</dbReference>
<dbReference type="Pfam" id="PF05199">
    <property type="entry name" value="GMC_oxred_C"/>
    <property type="match status" value="1"/>
</dbReference>
<evidence type="ECO:0000256" key="5">
    <source>
        <dbReference type="ARBA" id="ARBA00022827"/>
    </source>
</evidence>
<dbReference type="PANTHER" id="PTHR11552">
    <property type="entry name" value="GLUCOSE-METHANOL-CHOLINE GMC OXIDOREDUCTASE"/>
    <property type="match status" value="1"/>
</dbReference>
<comment type="cofactor">
    <cofactor evidence="1 9">
        <name>FAD</name>
        <dbReference type="ChEBI" id="CHEBI:57692"/>
    </cofactor>
</comment>
<keyword evidence="4" id="KW-0732">Signal</keyword>
<dbReference type="SUPFAM" id="SSF54373">
    <property type="entry name" value="FAD-linked reductases, C-terminal domain"/>
    <property type="match status" value="1"/>
</dbReference>
<dbReference type="SUPFAM" id="SSF51905">
    <property type="entry name" value="FAD/NAD(P)-binding domain"/>
    <property type="match status" value="1"/>
</dbReference>
<evidence type="ECO:0000256" key="1">
    <source>
        <dbReference type="ARBA" id="ARBA00001974"/>
    </source>
</evidence>
<dbReference type="Proteomes" id="UP000053558">
    <property type="component" value="Unassembled WGS sequence"/>
</dbReference>
<dbReference type="InterPro" id="IPR000172">
    <property type="entry name" value="GMC_OxRdtase_N"/>
</dbReference>
<keyword evidence="11" id="KW-1133">Transmembrane helix</keyword>